<reference evidence="1 2" key="1">
    <citation type="submission" date="2017-11" db="EMBL/GenBank/DDBJ databases">
        <title>A major lineage of nontailed dsDNA viruses as unrecognized killers of marine bacteria.</title>
        <authorList>
            <person name="Kauffman K.M."/>
            <person name="Hussain F.A."/>
            <person name="Yang J."/>
            <person name="Arevalo P."/>
            <person name="Brown J.M."/>
            <person name="Chang W.K."/>
            <person name="VanInsberghe D."/>
            <person name="Elsherbini J."/>
            <person name="Cutler M.B."/>
            <person name="Kelly L."/>
            <person name="Polz M.F."/>
        </authorList>
    </citation>
    <scope>NUCLEOTIDE SEQUENCE [LARGE SCALE GENOMIC DNA]</scope>
</reference>
<organism evidence="1 2">
    <name type="scientific">Vibrio phage 1.025.O._10N.222.46.B6</name>
    <dbReference type="NCBI Taxonomy" id="1881420"/>
    <lineage>
        <taxon>Viruses</taxon>
        <taxon>Duplodnaviria</taxon>
        <taxon>Heunggongvirae</taxon>
        <taxon>Uroviricota</taxon>
        <taxon>Caudoviricetes</taxon>
        <taxon>Schitoviridae</taxon>
        <taxon>Pontosvirinae</taxon>
        <taxon>Nahantvirus</taxon>
        <taxon>Nahantvirus 49C7</taxon>
    </lineage>
</organism>
<protein>
    <submittedName>
        <fullName evidence="1">Uncharacterized protein</fullName>
    </submittedName>
</protein>
<name>A0A2I7QMG0_9CAUD</name>
<sequence>MAKRNQTILAHFIRDYNLEVREPNDVQIHEWSNYIATYYSRYHRKAFKPLYDLLMTAREVVKMERLLDE</sequence>
<dbReference type="Proteomes" id="UP000269377">
    <property type="component" value="Segment"/>
</dbReference>
<evidence type="ECO:0000313" key="2">
    <source>
        <dbReference type="Proteomes" id="UP000269377"/>
    </source>
</evidence>
<gene>
    <name evidence="1" type="ORF">NVP1025O_091</name>
</gene>
<dbReference type="EMBL" id="MG592409">
    <property type="protein sequence ID" value="AUR82574.1"/>
    <property type="molecule type" value="Genomic_DNA"/>
</dbReference>
<evidence type="ECO:0000313" key="1">
    <source>
        <dbReference type="EMBL" id="AUR82574.1"/>
    </source>
</evidence>
<proteinExistence type="predicted"/>
<accession>A0A2I7QMG0</accession>